<feature type="region of interest" description="Disordered" evidence="1">
    <location>
        <begin position="212"/>
        <end position="231"/>
    </location>
</feature>
<feature type="compositionally biased region" description="Pro residues" evidence="1">
    <location>
        <begin position="66"/>
        <end position="75"/>
    </location>
</feature>
<feature type="region of interest" description="Disordered" evidence="1">
    <location>
        <begin position="151"/>
        <end position="170"/>
    </location>
</feature>
<evidence type="ECO:0000256" key="1">
    <source>
        <dbReference type="SAM" id="MobiDB-lite"/>
    </source>
</evidence>
<keyword evidence="2" id="KW-0472">Membrane</keyword>
<dbReference type="EMBL" id="JAVHJM010000009">
    <property type="protein sequence ID" value="KAK6506043.1"/>
    <property type="molecule type" value="Genomic_DNA"/>
</dbReference>
<dbReference type="Proteomes" id="UP001307849">
    <property type="component" value="Unassembled WGS sequence"/>
</dbReference>
<accession>A0AAN8RK62</accession>
<evidence type="ECO:0000313" key="3">
    <source>
        <dbReference type="EMBL" id="KAK6506043.1"/>
    </source>
</evidence>
<gene>
    <name evidence="3" type="ORF">TWF506_010968</name>
</gene>
<reference evidence="3 4" key="1">
    <citation type="submission" date="2019-10" db="EMBL/GenBank/DDBJ databases">
        <authorList>
            <person name="Palmer J.M."/>
        </authorList>
    </citation>
    <scope>NUCLEOTIDE SEQUENCE [LARGE SCALE GENOMIC DNA]</scope>
    <source>
        <strain evidence="3 4">TWF506</strain>
    </source>
</reference>
<proteinExistence type="predicted"/>
<sequence>MAMNPVQLRDKLSGTLGDGSIQHSKGGGENKTFPSVIKETPTDLAPGLRPRPHPAVPTAHGDFKGVPPPPPPPGDAPILNIEREVFKLPPRAPRDSNAPPTKPKLPPQVAMLDELKERLGRKTPLNRFEEPKREPPRRSPTLLDEMRAEMPDKIARLKPIGNTGSVSRMKEDIERSKLREDEHKKAGLAIASPWTKPAKPKEPAKLAPIVESPKKPDAERMGPTPKPPGRVEATVKIEQPVTEPQNAVEIKTVVTDTHLELPQPDPYILWPIRVLGISLILLGLLKLEIYLWVVSWNIHIWNRLYV</sequence>
<organism evidence="3 4">
    <name type="scientific">Arthrobotrys conoides</name>
    <dbReference type="NCBI Taxonomy" id="74498"/>
    <lineage>
        <taxon>Eukaryota</taxon>
        <taxon>Fungi</taxon>
        <taxon>Dikarya</taxon>
        <taxon>Ascomycota</taxon>
        <taxon>Pezizomycotina</taxon>
        <taxon>Orbiliomycetes</taxon>
        <taxon>Orbiliales</taxon>
        <taxon>Orbiliaceae</taxon>
        <taxon>Arthrobotrys</taxon>
    </lineage>
</organism>
<evidence type="ECO:0000256" key="2">
    <source>
        <dbReference type="SAM" id="Phobius"/>
    </source>
</evidence>
<evidence type="ECO:0000313" key="4">
    <source>
        <dbReference type="Proteomes" id="UP001307849"/>
    </source>
</evidence>
<feature type="compositionally biased region" description="Basic and acidic residues" evidence="1">
    <location>
        <begin position="127"/>
        <end position="137"/>
    </location>
</feature>
<feature type="region of interest" description="Disordered" evidence="1">
    <location>
        <begin position="1"/>
        <end position="144"/>
    </location>
</feature>
<keyword evidence="2" id="KW-1133">Transmembrane helix</keyword>
<name>A0AAN8RK62_9PEZI</name>
<comment type="caution">
    <text evidence="3">The sequence shown here is derived from an EMBL/GenBank/DDBJ whole genome shotgun (WGS) entry which is preliminary data.</text>
</comment>
<keyword evidence="2" id="KW-0812">Transmembrane</keyword>
<dbReference type="AlphaFoldDB" id="A0AAN8RK62"/>
<feature type="transmembrane region" description="Helical" evidence="2">
    <location>
        <begin position="267"/>
        <end position="285"/>
    </location>
</feature>
<protein>
    <submittedName>
        <fullName evidence="3">Uncharacterized protein</fullName>
    </submittedName>
</protein>
<keyword evidence="4" id="KW-1185">Reference proteome</keyword>